<gene>
    <name evidence="13 16" type="primary">lysS</name>
    <name evidence="16" type="ORF">VDLFYP95_01677</name>
</gene>
<dbReference type="PRINTS" id="PR00982">
    <property type="entry name" value="TRNASYNTHLYS"/>
</dbReference>
<dbReference type="Gene3D" id="3.30.930.10">
    <property type="entry name" value="Bira Bifunctional Protein, Domain 2"/>
    <property type="match status" value="1"/>
</dbReference>
<dbReference type="GO" id="GO:0016740">
    <property type="term" value="F:transferase activity"/>
    <property type="evidence" value="ECO:0007669"/>
    <property type="project" value="UniProtKB-ARBA"/>
</dbReference>
<dbReference type="InterPro" id="IPR004365">
    <property type="entry name" value="NA-bd_OB_tRNA"/>
</dbReference>
<dbReference type="InterPro" id="IPR045864">
    <property type="entry name" value="aa-tRNA-synth_II/BPL/LPL"/>
</dbReference>
<dbReference type="HAMAP" id="MF_00252">
    <property type="entry name" value="Lys_tRNA_synth_class2"/>
    <property type="match status" value="1"/>
</dbReference>
<dbReference type="InterPro" id="IPR018149">
    <property type="entry name" value="Lys-tRNA-synth_II_C"/>
</dbReference>
<dbReference type="Pfam" id="PF00152">
    <property type="entry name" value="tRNA-synt_2"/>
    <property type="match status" value="1"/>
</dbReference>
<evidence type="ECO:0000313" key="16">
    <source>
        <dbReference type="EMBL" id="VYU16323.1"/>
    </source>
</evidence>
<dbReference type="RefSeq" id="WP_105086163.1">
    <property type="nucleotide sequence ID" value="NZ_CACRUF010000041.1"/>
</dbReference>
<evidence type="ECO:0000256" key="1">
    <source>
        <dbReference type="ARBA" id="ARBA00004496"/>
    </source>
</evidence>
<evidence type="ECO:0000256" key="12">
    <source>
        <dbReference type="ARBA" id="ARBA00048573"/>
    </source>
</evidence>
<reference evidence="16" key="1">
    <citation type="submission" date="2019-11" db="EMBL/GenBank/DDBJ databases">
        <authorList>
            <person name="Feng L."/>
        </authorList>
    </citation>
    <scope>NUCLEOTIDE SEQUENCE</scope>
    <source>
        <strain evidence="16">VdisparLFYP95</strain>
    </source>
</reference>
<evidence type="ECO:0000256" key="5">
    <source>
        <dbReference type="ARBA" id="ARBA00022598"/>
    </source>
</evidence>
<comment type="subcellular location">
    <subcellularLocation>
        <location evidence="1 13">Cytoplasm</location>
    </subcellularLocation>
</comment>
<dbReference type="GO" id="GO:0005829">
    <property type="term" value="C:cytosol"/>
    <property type="evidence" value="ECO:0007669"/>
    <property type="project" value="TreeGrafter"/>
</dbReference>
<keyword evidence="11 13" id="KW-0030">Aminoacyl-tRNA synthetase</keyword>
<evidence type="ECO:0000256" key="4">
    <source>
        <dbReference type="ARBA" id="ARBA00022490"/>
    </source>
</evidence>
<evidence type="ECO:0000256" key="7">
    <source>
        <dbReference type="ARBA" id="ARBA00022741"/>
    </source>
</evidence>
<evidence type="ECO:0000256" key="10">
    <source>
        <dbReference type="ARBA" id="ARBA00022917"/>
    </source>
</evidence>
<keyword evidence="7 13" id="KW-0547">Nucleotide-binding</keyword>
<comment type="similarity">
    <text evidence="2 13">Belongs to the class-II aminoacyl-tRNA synthetase family.</text>
</comment>
<dbReference type="NCBIfam" id="TIGR00499">
    <property type="entry name" value="lysS_bact"/>
    <property type="match status" value="1"/>
</dbReference>
<keyword evidence="9 13" id="KW-0460">Magnesium</keyword>
<evidence type="ECO:0000256" key="9">
    <source>
        <dbReference type="ARBA" id="ARBA00022842"/>
    </source>
</evidence>
<dbReference type="FunFam" id="3.30.930.10:FF:000001">
    <property type="entry name" value="Lysine--tRNA ligase"/>
    <property type="match status" value="1"/>
</dbReference>
<accession>A0A6N3CSC2</accession>
<dbReference type="InterPro" id="IPR004364">
    <property type="entry name" value="Aa-tRNA-synt_II"/>
</dbReference>
<evidence type="ECO:0000256" key="13">
    <source>
        <dbReference type="HAMAP-Rule" id="MF_00252"/>
    </source>
</evidence>
<dbReference type="PANTHER" id="PTHR42918">
    <property type="entry name" value="LYSYL-TRNA SYNTHETASE"/>
    <property type="match status" value="1"/>
</dbReference>
<dbReference type="NCBIfam" id="NF001756">
    <property type="entry name" value="PRK00484.1"/>
    <property type="match status" value="1"/>
</dbReference>
<comment type="catalytic activity">
    <reaction evidence="12 13 14">
        <text>tRNA(Lys) + L-lysine + ATP = L-lysyl-tRNA(Lys) + AMP + diphosphate</text>
        <dbReference type="Rhea" id="RHEA:20792"/>
        <dbReference type="Rhea" id="RHEA-COMP:9696"/>
        <dbReference type="Rhea" id="RHEA-COMP:9697"/>
        <dbReference type="ChEBI" id="CHEBI:30616"/>
        <dbReference type="ChEBI" id="CHEBI:32551"/>
        <dbReference type="ChEBI" id="CHEBI:33019"/>
        <dbReference type="ChEBI" id="CHEBI:78442"/>
        <dbReference type="ChEBI" id="CHEBI:78529"/>
        <dbReference type="ChEBI" id="CHEBI:456215"/>
        <dbReference type="EC" id="6.1.1.6"/>
    </reaction>
</comment>
<dbReference type="FunFam" id="2.40.50.140:FF:000024">
    <property type="entry name" value="Lysine--tRNA ligase"/>
    <property type="match status" value="1"/>
</dbReference>
<dbReference type="InterPro" id="IPR012340">
    <property type="entry name" value="NA-bd_OB-fold"/>
</dbReference>
<dbReference type="AlphaFoldDB" id="A0A6N3CSC2"/>
<dbReference type="InterPro" id="IPR006195">
    <property type="entry name" value="aa-tRNA-synth_II"/>
</dbReference>
<dbReference type="CDD" id="cd04322">
    <property type="entry name" value="LysRS_N"/>
    <property type="match status" value="1"/>
</dbReference>
<dbReference type="GO" id="GO:0000287">
    <property type="term" value="F:magnesium ion binding"/>
    <property type="evidence" value="ECO:0007669"/>
    <property type="project" value="UniProtKB-UniRule"/>
</dbReference>
<protein>
    <recommendedName>
        <fullName evidence="13">Lysine--tRNA ligase</fullName>
        <ecNumber evidence="13">6.1.1.6</ecNumber>
    </recommendedName>
    <alternativeName>
        <fullName evidence="13">Lysyl-tRNA synthetase</fullName>
        <shortName evidence="13">LysRS</shortName>
    </alternativeName>
</protein>
<dbReference type="SUPFAM" id="SSF50249">
    <property type="entry name" value="Nucleic acid-binding proteins"/>
    <property type="match status" value="1"/>
</dbReference>
<dbReference type="InterPro" id="IPR034762">
    <property type="entry name" value="Lys-tRNA-ligase_II_bac/euk"/>
</dbReference>
<dbReference type="PROSITE" id="PS50862">
    <property type="entry name" value="AA_TRNA_LIGASE_II"/>
    <property type="match status" value="1"/>
</dbReference>
<dbReference type="EMBL" id="CACRUF010000041">
    <property type="protein sequence ID" value="VYU16323.1"/>
    <property type="molecule type" value="Genomic_DNA"/>
</dbReference>
<evidence type="ECO:0000256" key="3">
    <source>
        <dbReference type="ARBA" id="ARBA00011738"/>
    </source>
</evidence>
<sequence>MSEEIKNVQEELNEQMQIRRDKLAEYEADGIYPFGQRFVVKDNAKEIKDDFFLKYDGQPVVIAGRLMTIRSHGKTAFANIRDKSGDIQVYFRKDVLGEDAYKYVKMLDIGDIIGVEGHVFKTHTGEVTIKVNKLTLLSKSLRPLPEKWHGLKDTELRYRQRYVDLIVNPEVRDTFVKRSQIVAKIREYMMRDGFMEVETPMMHAIPGGAAARPFITHHNALDIDIYMRIAPELYLKRLIVGGMDRVFEMNRCFRNEGIDNRHNPEFTTIESYQAYGDVEDAIRLTENLVSYCAQEVLGTQEITYQGTEINLTPPWNRITMAEGVKKYTGEDFDAVTTVEEARAIADRLNVEYTENDGIGKILNLCFEDYVEENLIQPTIVYGHPKEISPLAKASRENPLATERFEAFIYGRELANGFSELNDPIDQKQRFLDQLKEREAGDDEAHRMDEDFVTALEYGLPPTAGLGVGIDRLVMFLTDSASIRDVLLFPLMKPEAPKHIEAEEEAAE</sequence>
<feature type="domain" description="Aminoacyl-transfer RNA synthetases class-II family profile" evidence="15">
    <location>
        <begin position="178"/>
        <end position="493"/>
    </location>
</feature>
<dbReference type="CDD" id="cd00775">
    <property type="entry name" value="LysRS_core"/>
    <property type="match status" value="1"/>
</dbReference>
<name>A0A6N3CSC2_9FIRM</name>
<keyword evidence="5 13" id="KW-0436">Ligase</keyword>
<proteinExistence type="inferred from homology"/>
<dbReference type="InterPro" id="IPR044136">
    <property type="entry name" value="Lys-tRNA-ligase_II_N"/>
</dbReference>
<feature type="binding site" evidence="13">
    <location>
        <position position="412"/>
    </location>
    <ligand>
        <name>Mg(2+)</name>
        <dbReference type="ChEBI" id="CHEBI:18420"/>
        <label>1</label>
    </ligand>
</feature>
<dbReference type="PIRSF" id="PIRSF039101">
    <property type="entry name" value="LysRS2"/>
    <property type="match status" value="1"/>
</dbReference>
<evidence type="ECO:0000256" key="14">
    <source>
        <dbReference type="RuleBase" id="RU000336"/>
    </source>
</evidence>
<keyword evidence="10 13" id="KW-0648">Protein biosynthesis</keyword>
<organism evidence="16">
    <name type="scientific">Veillonella dispar</name>
    <dbReference type="NCBI Taxonomy" id="39778"/>
    <lineage>
        <taxon>Bacteria</taxon>
        <taxon>Bacillati</taxon>
        <taxon>Bacillota</taxon>
        <taxon>Negativicutes</taxon>
        <taxon>Veillonellales</taxon>
        <taxon>Veillonellaceae</taxon>
        <taxon>Veillonella</taxon>
    </lineage>
</organism>
<dbReference type="GO" id="GO:0000049">
    <property type="term" value="F:tRNA binding"/>
    <property type="evidence" value="ECO:0007669"/>
    <property type="project" value="TreeGrafter"/>
</dbReference>
<evidence type="ECO:0000256" key="6">
    <source>
        <dbReference type="ARBA" id="ARBA00022723"/>
    </source>
</evidence>
<dbReference type="GO" id="GO:0004824">
    <property type="term" value="F:lysine-tRNA ligase activity"/>
    <property type="evidence" value="ECO:0007669"/>
    <property type="project" value="UniProtKB-UniRule"/>
</dbReference>
<dbReference type="SUPFAM" id="SSF55681">
    <property type="entry name" value="Class II aaRS and biotin synthetases"/>
    <property type="match status" value="1"/>
</dbReference>
<keyword evidence="4 13" id="KW-0963">Cytoplasm</keyword>
<dbReference type="GO" id="GO:0006430">
    <property type="term" value="P:lysyl-tRNA aminoacylation"/>
    <property type="evidence" value="ECO:0007669"/>
    <property type="project" value="UniProtKB-UniRule"/>
</dbReference>
<dbReference type="GO" id="GO:0140096">
    <property type="term" value="F:catalytic activity, acting on a protein"/>
    <property type="evidence" value="ECO:0007669"/>
    <property type="project" value="UniProtKB-ARBA"/>
</dbReference>
<feature type="binding site" evidence="13">
    <location>
        <position position="412"/>
    </location>
    <ligand>
        <name>Mg(2+)</name>
        <dbReference type="ChEBI" id="CHEBI:18420"/>
        <label>2</label>
    </ligand>
</feature>
<evidence type="ECO:0000256" key="2">
    <source>
        <dbReference type="ARBA" id="ARBA00008226"/>
    </source>
</evidence>
<dbReference type="EC" id="6.1.1.6" evidence="13"/>
<comment type="cofactor">
    <cofactor evidence="13 14">
        <name>Mg(2+)</name>
        <dbReference type="ChEBI" id="CHEBI:18420"/>
    </cofactor>
    <text evidence="13 14">Binds 3 Mg(2+) ions per subunit.</text>
</comment>
<keyword evidence="8 13" id="KW-0067">ATP-binding</keyword>
<dbReference type="Gene3D" id="2.40.50.140">
    <property type="entry name" value="Nucleic acid-binding proteins"/>
    <property type="match status" value="1"/>
</dbReference>
<dbReference type="GO" id="GO:0005524">
    <property type="term" value="F:ATP binding"/>
    <property type="evidence" value="ECO:0007669"/>
    <property type="project" value="UniProtKB-UniRule"/>
</dbReference>
<dbReference type="PANTHER" id="PTHR42918:SF15">
    <property type="entry name" value="LYSINE--TRNA LIGASE, CHLOROPLASTIC_MITOCHONDRIAL"/>
    <property type="match status" value="1"/>
</dbReference>
<keyword evidence="6 13" id="KW-0479">Metal-binding</keyword>
<evidence type="ECO:0000259" key="15">
    <source>
        <dbReference type="PROSITE" id="PS50862"/>
    </source>
</evidence>
<feature type="binding site" evidence="13">
    <location>
        <position position="405"/>
    </location>
    <ligand>
        <name>Mg(2+)</name>
        <dbReference type="ChEBI" id="CHEBI:18420"/>
        <label>1</label>
    </ligand>
</feature>
<comment type="subunit">
    <text evidence="3 13">Homodimer.</text>
</comment>
<evidence type="ECO:0000256" key="11">
    <source>
        <dbReference type="ARBA" id="ARBA00023146"/>
    </source>
</evidence>
<dbReference type="Pfam" id="PF01336">
    <property type="entry name" value="tRNA_anti-codon"/>
    <property type="match status" value="1"/>
</dbReference>
<evidence type="ECO:0000256" key="8">
    <source>
        <dbReference type="ARBA" id="ARBA00022840"/>
    </source>
</evidence>
<dbReference type="InterPro" id="IPR002313">
    <property type="entry name" value="Lys-tRNA-ligase_II"/>
</dbReference>